<evidence type="ECO:0000313" key="8">
    <source>
        <dbReference type="Proteomes" id="UP000591058"/>
    </source>
</evidence>
<keyword evidence="1" id="KW-0472">Membrane</keyword>
<evidence type="ECO:0000256" key="1">
    <source>
        <dbReference type="SAM" id="Phobius"/>
    </source>
</evidence>
<dbReference type="Proteomes" id="UP000591058">
    <property type="component" value="Unassembled WGS sequence"/>
</dbReference>
<feature type="domain" description="Heparan-alpha-glucosaminide N-acetyltransferase catalytic" evidence="2">
    <location>
        <begin position="7"/>
        <end position="237"/>
    </location>
</feature>
<dbReference type="InterPro" id="IPR012429">
    <property type="entry name" value="HGSNAT_cat"/>
</dbReference>
<keyword evidence="1" id="KW-0812">Transmembrane</keyword>
<feature type="transmembrane region" description="Helical" evidence="1">
    <location>
        <begin position="45"/>
        <end position="67"/>
    </location>
</feature>
<evidence type="ECO:0000313" key="4">
    <source>
        <dbReference type="EMBL" id="AUB60953.1"/>
    </source>
</evidence>
<keyword evidence="1" id="KW-1133">Transmembrane helix</keyword>
<dbReference type="Proteomes" id="UP000232806">
    <property type="component" value="Chromosome"/>
</dbReference>
<dbReference type="EMBL" id="CP017768">
    <property type="protein sequence ID" value="AUB60953.1"/>
    <property type="molecule type" value="Genomic_DNA"/>
</dbReference>
<dbReference type="KEGG" id="msub:BK009_09860"/>
<feature type="transmembrane region" description="Helical" evidence="1">
    <location>
        <begin position="12"/>
        <end position="39"/>
    </location>
</feature>
<dbReference type="OrthoDB" id="51594at2157"/>
<sequence length="261" mass="30472">MKDLNKRFWEIDVLRGLAILVMVIYHLIFDLTYFGIFSFNLSSGFLWWFTRAVAFIFLFLVGVSLTLSYTRRQLQGLEQVNETLFTKYFKRGVKIFLLGLLVTLATWIFIPDDFIVFGVLHFIGIAIILEYPFLNKKYLNLVLGFIFIIAGFILAQFAVSYPWLLWLGLKPAGFITVDYFPLLPWLGVVSLGLFTGKILYPDYKRRFHLPKLSKNPSIEIFSFMGRHSLLIYLLHQPLLILILYLMGVLDLGNLFHFMNVW</sequence>
<reference evidence="6 7" key="1">
    <citation type="submission" date="2016-10" db="EMBL/GenBank/DDBJ databases">
        <title>Comparative genomics between deep and shallow subseafloor isolates.</title>
        <authorList>
            <person name="Ishii S."/>
            <person name="Miller J.R."/>
            <person name="Sutton G."/>
            <person name="Suzuki S."/>
            <person name="Methe B."/>
            <person name="Inagaki F."/>
            <person name="Imachi H."/>
        </authorList>
    </citation>
    <scope>NUCLEOTIDE SEQUENCE [LARGE SCALE GENOMIC DNA]</scope>
    <source>
        <strain evidence="4 6">A8p</strain>
        <strain evidence="3 7">MO-MB1</strain>
    </source>
</reference>
<proteinExistence type="predicted"/>
<evidence type="ECO:0000259" key="2">
    <source>
        <dbReference type="Pfam" id="PF07786"/>
    </source>
</evidence>
<dbReference type="Proteomes" id="UP000232631">
    <property type="component" value="Chromosome"/>
</dbReference>
<dbReference type="RefSeq" id="WP_100905164.1">
    <property type="nucleotide sequence ID" value="NZ_CP017766.1"/>
</dbReference>
<accession>A0A2H4VS74</accession>
<protein>
    <submittedName>
        <fullName evidence="5">DUF1624 domain-containing protein</fullName>
    </submittedName>
</protein>
<organism evidence="4 6">
    <name type="scientific">Methanobacterium subterraneum</name>
    <dbReference type="NCBI Taxonomy" id="59277"/>
    <lineage>
        <taxon>Archaea</taxon>
        <taxon>Methanobacteriati</taxon>
        <taxon>Methanobacteriota</taxon>
        <taxon>Methanomada group</taxon>
        <taxon>Methanobacteria</taxon>
        <taxon>Methanobacteriales</taxon>
        <taxon>Methanobacteriaceae</taxon>
        <taxon>Methanobacterium</taxon>
    </lineage>
</organism>
<feature type="transmembrane region" description="Helical" evidence="1">
    <location>
        <begin position="229"/>
        <end position="249"/>
    </location>
</feature>
<feature type="transmembrane region" description="Helical" evidence="1">
    <location>
        <begin position="138"/>
        <end position="159"/>
    </location>
</feature>
<reference evidence="5 8" key="2">
    <citation type="submission" date="2020-04" db="EMBL/GenBank/DDBJ databases">
        <title>Draft genome of Methanobacterium subterraneum isolated from animal feces.</title>
        <authorList>
            <person name="Ouboter H.T."/>
            <person name="Berger S."/>
            <person name="Gungor E."/>
            <person name="Jetten M.S.M."/>
            <person name="Welte C.U."/>
        </authorList>
    </citation>
    <scope>NUCLEOTIDE SEQUENCE [LARGE SCALE GENOMIC DNA]</scope>
    <source>
        <strain evidence="5">HO_2020</strain>
    </source>
</reference>
<evidence type="ECO:0000313" key="6">
    <source>
        <dbReference type="Proteomes" id="UP000232631"/>
    </source>
</evidence>
<dbReference type="EMBL" id="JABBYL010000040">
    <property type="protein sequence ID" value="NMO10390.1"/>
    <property type="molecule type" value="Genomic_DNA"/>
</dbReference>
<keyword evidence="6" id="KW-1185">Reference proteome</keyword>
<name>A0A2H4VS74_9EURY</name>
<evidence type="ECO:0000313" key="3">
    <source>
        <dbReference type="EMBL" id="AUB55186.1"/>
    </source>
</evidence>
<dbReference type="EMBL" id="CP017766">
    <property type="protein sequence ID" value="AUB55186.1"/>
    <property type="molecule type" value="Genomic_DNA"/>
</dbReference>
<feature type="transmembrane region" description="Helical" evidence="1">
    <location>
        <begin position="179"/>
        <end position="200"/>
    </location>
</feature>
<evidence type="ECO:0000313" key="5">
    <source>
        <dbReference type="EMBL" id="NMO10390.1"/>
    </source>
</evidence>
<feature type="transmembrane region" description="Helical" evidence="1">
    <location>
        <begin position="88"/>
        <end position="108"/>
    </location>
</feature>
<gene>
    <name evidence="3" type="ORF">BK007_03600</name>
    <name evidence="4" type="ORF">BK009_09860</name>
    <name evidence="5" type="ORF">HG719_11290</name>
</gene>
<evidence type="ECO:0000313" key="7">
    <source>
        <dbReference type="Proteomes" id="UP000232806"/>
    </source>
</evidence>
<dbReference type="Pfam" id="PF07786">
    <property type="entry name" value="HGSNAT_cat"/>
    <property type="match status" value="1"/>
</dbReference>
<dbReference type="GeneID" id="35123466"/>
<accession>A0A2H4VAR8</accession>
<feature type="transmembrane region" description="Helical" evidence="1">
    <location>
        <begin position="114"/>
        <end position="131"/>
    </location>
</feature>
<dbReference type="AlphaFoldDB" id="A0A2H4VS74"/>